<dbReference type="RefSeq" id="WP_008294164.1">
    <property type="nucleotide sequence ID" value="NZ_CM002299.1"/>
</dbReference>
<keyword evidence="2" id="KW-1185">Reference proteome</keyword>
<dbReference type="Proteomes" id="UP000019205">
    <property type="component" value="Chromosome"/>
</dbReference>
<dbReference type="eggNOG" id="ENOG502ZCGB">
    <property type="taxonomic scope" value="Bacteria"/>
</dbReference>
<reference evidence="1 2" key="2">
    <citation type="journal article" date="2009" name="PLoS ONE">
        <title>The photosynthetic apparatus and its regulation in the aerobic gammaproteobacterium Congregibacter litoralis gen. nov., sp. nov.</title>
        <authorList>
            <person name="Spring S."/>
            <person name="Lunsdorf H."/>
            <person name="Fuchs B.M."/>
            <person name="Tindall B.J."/>
        </authorList>
    </citation>
    <scope>NUCLEOTIDE SEQUENCE [LARGE SCALE GENOMIC DNA]</scope>
    <source>
        <strain evidence="1">KT71</strain>
    </source>
</reference>
<protein>
    <submittedName>
        <fullName evidence="1">Uncharacterized protein</fullName>
    </submittedName>
</protein>
<dbReference type="OrthoDB" id="573462at2"/>
<dbReference type="HOGENOM" id="CLU_094873_0_0_6"/>
<reference evidence="1 2" key="1">
    <citation type="journal article" date="2007" name="Proc. Natl. Acad. Sci. U.S.A.">
        <title>Characterization of a marine gammaproteobacterium capable of aerobic anoxygenic photosynthesis.</title>
        <authorList>
            <person name="Fuchs B.M."/>
            <person name="Spring S."/>
            <person name="Teeling H."/>
            <person name="Quast C."/>
            <person name="Wulf J."/>
            <person name="Schattenhofer M."/>
            <person name="Yan S."/>
            <person name="Ferriera S."/>
            <person name="Johnson J."/>
            <person name="Glockner F.O."/>
            <person name="Amann R."/>
        </authorList>
    </citation>
    <scope>NUCLEOTIDE SEQUENCE [LARGE SCALE GENOMIC DNA]</scope>
    <source>
        <strain evidence="1">KT71</strain>
    </source>
</reference>
<dbReference type="EMBL" id="AAOA02000003">
    <property type="protein sequence ID" value="EAQ96117.1"/>
    <property type="molecule type" value="Genomic_DNA"/>
</dbReference>
<comment type="caution">
    <text evidence="1">The sequence shown here is derived from an EMBL/GenBank/DDBJ whole genome shotgun (WGS) entry which is preliminary data.</text>
</comment>
<gene>
    <name evidence="1" type="ORF">KT71_08675</name>
</gene>
<sequence>MNTSFLTRYRPAVEHYAPIATGLPAELKISDGPNGLETYYAPFEHINHSAKLVICGITPGKQQAELALLEASKHLKQGMSDEEACKAAKNTGSFAGAMRSNLTKMLDHIGMAQHLGISNCAELFTTRRDLVHYTSALRYPVFKNGENYSGSSAMVNTPYLRDQSITYITEEQEALPEALWLPLGSAVITLFEFLVREGVIADSRVLSGMPHASGANAERIAYFLGTKQKDQLSNKVNADTIDDGRSRLLKKLSLQ</sequence>
<evidence type="ECO:0000313" key="2">
    <source>
        <dbReference type="Proteomes" id="UP000019205"/>
    </source>
</evidence>
<evidence type="ECO:0000313" key="1">
    <source>
        <dbReference type="EMBL" id="EAQ96117.1"/>
    </source>
</evidence>
<dbReference type="AlphaFoldDB" id="A4AD64"/>
<proteinExistence type="predicted"/>
<name>A4AD64_9GAMM</name>
<accession>A4AD64</accession>
<organism evidence="1 2">
    <name type="scientific">Congregibacter litoralis KT71</name>
    <dbReference type="NCBI Taxonomy" id="314285"/>
    <lineage>
        <taxon>Bacteria</taxon>
        <taxon>Pseudomonadati</taxon>
        <taxon>Pseudomonadota</taxon>
        <taxon>Gammaproteobacteria</taxon>
        <taxon>Cellvibrionales</taxon>
        <taxon>Halieaceae</taxon>
        <taxon>Congregibacter</taxon>
    </lineage>
</organism>
<dbReference type="STRING" id="314285.KT71_08675"/>